<dbReference type="AlphaFoldDB" id="A0A2X0MKP6"/>
<name>A0A2X0MKP6_9BASI</name>
<evidence type="ECO:0000313" key="2">
    <source>
        <dbReference type="EMBL" id="SGY33017.1"/>
    </source>
</evidence>
<proteinExistence type="predicted"/>
<keyword evidence="3" id="KW-1185">Reference proteome</keyword>
<sequence>MAPQRPHPIPNPGWHLAFPQAACAHVPFSHAIGLPVGASRLESGGTDLGRAPDAVPVVSRSEDAGLQGGTSHGIIEEDHEVDASGFEDGEEVGMCC</sequence>
<accession>A0A2X0MKP6</accession>
<reference evidence="2 3" key="1">
    <citation type="submission" date="2016-11" db="EMBL/GenBank/DDBJ databases">
        <authorList>
            <person name="Jaros S."/>
            <person name="Januszkiewicz K."/>
            <person name="Wedrychowicz H."/>
        </authorList>
    </citation>
    <scope>NUCLEOTIDE SEQUENCE [LARGE SCALE GENOMIC DNA]</scope>
</reference>
<feature type="compositionally biased region" description="Acidic residues" evidence="1">
    <location>
        <begin position="77"/>
        <end position="96"/>
    </location>
</feature>
<evidence type="ECO:0000256" key="1">
    <source>
        <dbReference type="SAM" id="MobiDB-lite"/>
    </source>
</evidence>
<gene>
    <name evidence="2" type="primary">BQ5605_C002g01435</name>
    <name evidence="2" type="ORF">BQ5605_C002G01435</name>
</gene>
<protein>
    <submittedName>
        <fullName evidence="2">BQ5605_C002g01435 protein</fullName>
    </submittedName>
</protein>
<organism evidence="2 3">
    <name type="scientific">Microbotryum silenes-dioicae</name>
    <dbReference type="NCBI Taxonomy" id="796604"/>
    <lineage>
        <taxon>Eukaryota</taxon>
        <taxon>Fungi</taxon>
        <taxon>Dikarya</taxon>
        <taxon>Basidiomycota</taxon>
        <taxon>Pucciniomycotina</taxon>
        <taxon>Microbotryomycetes</taxon>
        <taxon>Microbotryales</taxon>
        <taxon>Microbotryaceae</taxon>
        <taxon>Microbotryum</taxon>
    </lineage>
</organism>
<feature type="region of interest" description="Disordered" evidence="1">
    <location>
        <begin position="62"/>
        <end position="96"/>
    </location>
</feature>
<dbReference type="EMBL" id="FQNC01000041">
    <property type="protein sequence ID" value="SGY33017.1"/>
    <property type="molecule type" value="Genomic_DNA"/>
</dbReference>
<dbReference type="Proteomes" id="UP000249464">
    <property type="component" value="Unassembled WGS sequence"/>
</dbReference>
<evidence type="ECO:0000313" key="3">
    <source>
        <dbReference type="Proteomes" id="UP000249464"/>
    </source>
</evidence>